<feature type="compositionally biased region" description="Basic and acidic residues" evidence="3">
    <location>
        <begin position="421"/>
        <end position="438"/>
    </location>
</feature>
<dbReference type="Proteomes" id="UP001633002">
    <property type="component" value="Unassembled WGS sequence"/>
</dbReference>
<dbReference type="PANTHER" id="PTHR19446">
    <property type="entry name" value="REVERSE TRANSCRIPTASES"/>
    <property type="match status" value="1"/>
</dbReference>
<feature type="coiled-coil region" evidence="2">
    <location>
        <begin position="941"/>
        <end position="978"/>
    </location>
</feature>
<keyword evidence="1" id="KW-0479">Metal-binding</keyword>
<feature type="region of interest" description="Disordered" evidence="3">
    <location>
        <begin position="202"/>
        <end position="334"/>
    </location>
</feature>
<feature type="region of interest" description="Disordered" evidence="3">
    <location>
        <begin position="421"/>
        <end position="470"/>
    </location>
</feature>
<name>A0ABD3I5C4_9MARC</name>
<dbReference type="PROSITE" id="PS50878">
    <property type="entry name" value="RT_POL"/>
    <property type="match status" value="1"/>
</dbReference>
<keyword evidence="2" id="KW-0175">Coiled coil</keyword>
<feature type="compositionally biased region" description="Polar residues" evidence="3">
    <location>
        <begin position="260"/>
        <end position="273"/>
    </location>
</feature>
<dbReference type="Gene3D" id="3.60.10.10">
    <property type="entry name" value="Endonuclease/exonuclease/phosphatase"/>
    <property type="match status" value="1"/>
</dbReference>
<evidence type="ECO:0000313" key="7">
    <source>
        <dbReference type="Proteomes" id="UP001633002"/>
    </source>
</evidence>
<keyword evidence="1" id="KW-0862">Zinc</keyword>
<accession>A0ABD3I5C4</accession>
<proteinExistence type="predicted"/>
<dbReference type="InterPro" id="IPR000477">
    <property type="entry name" value="RT_dom"/>
</dbReference>
<evidence type="ECO:0000313" key="6">
    <source>
        <dbReference type="EMBL" id="KAL3697957.1"/>
    </source>
</evidence>
<dbReference type="InterPro" id="IPR026960">
    <property type="entry name" value="RVT-Znf"/>
</dbReference>
<evidence type="ECO:0000256" key="3">
    <source>
        <dbReference type="SAM" id="MobiDB-lite"/>
    </source>
</evidence>
<dbReference type="SUPFAM" id="SSF56219">
    <property type="entry name" value="DNase I-like"/>
    <property type="match status" value="1"/>
</dbReference>
<evidence type="ECO:0000256" key="1">
    <source>
        <dbReference type="PROSITE-ProRule" id="PRU00047"/>
    </source>
</evidence>
<reference evidence="6 7" key="1">
    <citation type="submission" date="2024-09" db="EMBL/GenBank/DDBJ databases">
        <title>Chromosome-scale assembly of Riccia sorocarpa.</title>
        <authorList>
            <person name="Paukszto L."/>
        </authorList>
    </citation>
    <scope>NUCLEOTIDE SEQUENCE [LARGE SCALE GENOMIC DNA]</scope>
    <source>
        <strain evidence="6">LP-2024</strain>
        <tissue evidence="6">Aerial parts of the thallus</tissue>
    </source>
</reference>
<keyword evidence="7" id="KW-1185">Reference proteome</keyword>
<dbReference type="GO" id="GO:0008270">
    <property type="term" value="F:zinc ion binding"/>
    <property type="evidence" value="ECO:0007669"/>
    <property type="project" value="UniProtKB-KW"/>
</dbReference>
<dbReference type="EMBL" id="JBJQOH010000002">
    <property type="protein sequence ID" value="KAL3697957.1"/>
    <property type="molecule type" value="Genomic_DNA"/>
</dbReference>
<dbReference type="InterPro" id="IPR036691">
    <property type="entry name" value="Endo/exonu/phosph_ase_sf"/>
</dbReference>
<evidence type="ECO:0008006" key="8">
    <source>
        <dbReference type="Google" id="ProtNLM"/>
    </source>
</evidence>
<dbReference type="Gene3D" id="4.10.60.10">
    <property type="entry name" value="Zinc finger, CCHC-type"/>
    <property type="match status" value="1"/>
</dbReference>
<feature type="domain" description="Reverse transcriptase" evidence="5">
    <location>
        <begin position="1145"/>
        <end position="1410"/>
    </location>
</feature>
<keyword evidence="1" id="KW-0863">Zinc-finger</keyword>
<dbReference type="PROSITE" id="PS50158">
    <property type="entry name" value="ZF_CCHC"/>
    <property type="match status" value="1"/>
</dbReference>
<dbReference type="SUPFAM" id="SSF56672">
    <property type="entry name" value="DNA/RNA polymerases"/>
    <property type="match status" value="1"/>
</dbReference>
<dbReference type="InterPro" id="IPR036875">
    <property type="entry name" value="Znf_CCHC_sf"/>
</dbReference>
<evidence type="ECO:0000259" key="5">
    <source>
        <dbReference type="PROSITE" id="PS50878"/>
    </source>
</evidence>
<dbReference type="Pfam" id="PF00078">
    <property type="entry name" value="RVT_1"/>
    <property type="match status" value="1"/>
</dbReference>
<evidence type="ECO:0000259" key="4">
    <source>
        <dbReference type="PROSITE" id="PS50158"/>
    </source>
</evidence>
<sequence>MPLDMAIARRTLGILSKAGLLLFTAEEAPSPDKVIRWVEEVIIQKMGIQVRMIRSLARKHFLEVVGDEDQRDYIMKNPPGRMEGKMIQISRWTPGYNYKEASMSSKQVWVELSFVDPMIVDQGHKMLAKLGPILYYAVVRKNETKYSHIRGCVLMHNLDNLYDSISLELPWGGEYLQEVEYTGLPDQCHKCSQRGHWAADCANKPGGRHSPSSGAGASSAGLARGLGTPSPSPVIQTDKSGDPFTPVGRRGEKAWRVVDPNTSGGRGNSSQNIYGVLENEEEAENDGTPGTVAPEQIIPPNTGDITTDGPKTTSTENVETENQITEPEEEVDEVMLDPSDLREGDKNEVDQTGGVVVTGLPLVCGQQTVLNFDMNVVMGEDEYHGVDAESNQETTVEFQVTNDENTGKAASVEAFDNNHLEVPATRELERVPGEELGKDLSQNNQKGDNAETQENETHTEEAAKEGNQCQAGTQIALLGRGYYPRPRFVTAPITRQSQKDRGEASMIITQVTPERRAVEKRRTLENREPLHLRAEFMDVRSRNRKQPQTGEHNFLSSFPTGDIDADLSVLIPTNFRTDEAVEWIHRLEPWRGESRRPQIRGWDPFIIQDAEADQGLQQPPCYHNPELPMAEDDTMDGQDEERGHAHLEMVSTGHTVPVDLDVAGRMEDAGHLLPEEVDEEELKVKDQRKLENSLRALMPEGRVIVDYTSSGRGGCALLISVKLRVSNFGISGFGGAAWATVHAANGSVTMASLHAPNTKEERQLYWDWWDRQVDGEDWILADDFNNVELQDDSKGKSALIRGAEERTWRRFMNRTDMIDAYLTAVKTVGGLYTRMAFCGERFDRARLDRFYLSNRGEWCEQINQVEHHSGQLLSDHIPIALELQLVQNDDSNWRPRSYFKMNRALLERPGVLQNLKELWGDHPVFCRSIQKKWELAWGRIKQALKEEKEKERAEGRDSEDTKREVEELRIRAESEELSTEAKEILRFKEDELRNQELKDARRWKCRSREKWLQEGEAPSRYFYSQLKAKFSRERLTVLETEDGSMTTDHKRIIGAVEAYYKELYTRETGTQEVEQARDEVLSYLTRRITREEDGSLHEAPTEKEIDEVVADLKAGKSPGLDGLTAETLHSCWSFVRRDCIDMVQEFWSRGALTEKTRTAVIKLLPKNEDTQLLKNWRPLSLMGITYKILAKTMANKIKNLMPKLVDNLQTGFIEGRTIASNLLSLKLGQDWTRLSDQECVFVQLDFVKAYDRLEHGFLWRTLASMGFSEATLKIIKGLAQGGLAMVHLNEDFTQSFPIQRGVRQGCPLAPYLFTLTTQVFMDTIQAGVNDGSIRGLKINDQQQLVHRLFADDTGLFLEMEEEVFRAARDKIAMFETASGALLNLQKSIIIPMGHKSETALPILDFGGQGVLSLPQEIGSSIWDYYLDLTSILRALPRYTLLSLGLDKGGIKELETITRQFLWGWSQEGKEKKSLLAWDVFSKPKAEGGLGWGRLETMADAHLLRNLLSVMQSEPDIWTSILQQFIRDKTRRRRVAQEIQSWSPQEILLGLKSMNIPDSDLANRMLKVWYRVKKQLRWVPGVSNYPRDLTLRKIQFMLEQYVGWPQSEIILLMKTLKRGRYVNGYSLNTMAGDRLSLGTYLGEQQVEMTGPVRAVVAKFDSVFPPDLAQAINLHESSGWRWAAANDDRRSAWFPTTKLLKKMLTRHKHESPTLTSRWGRSESQEEQTTRWRTLWNAKMSSRSKVRLWRFLRRAYFTNSRAREMQLSAGECLRCRGTLETYTHALWECSKTRERTRWISEILAGVTEARGRPRTGIERNGRQFKGTNECLPRRVILADVKREIEAISRSVDYNANWDEVLDKARRSIEEWTSSISTGADLAVAEHENNGTEGDYYVHDALRSADRDDSGTGSESNHPEDGMALPVLDLGRLLLYYDNEGTEIER</sequence>
<dbReference type="InterPro" id="IPR043502">
    <property type="entry name" value="DNA/RNA_pol_sf"/>
</dbReference>
<dbReference type="SUPFAM" id="SSF57756">
    <property type="entry name" value="Retrovirus zinc finger-like domains"/>
    <property type="match status" value="1"/>
</dbReference>
<feature type="domain" description="CCHC-type" evidence="4">
    <location>
        <begin position="188"/>
        <end position="201"/>
    </location>
</feature>
<dbReference type="Pfam" id="PF13966">
    <property type="entry name" value="zf-RVT"/>
    <property type="match status" value="1"/>
</dbReference>
<feature type="compositionally biased region" description="Polar residues" evidence="3">
    <location>
        <begin position="303"/>
        <end position="317"/>
    </location>
</feature>
<feature type="compositionally biased region" description="Polar residues" evidence="3">
    <location>
        <begin position="440"/>
        <end position="452"/>
    </location>
</feature>
<evidence type="ECO:0000256" key="2">
    <source>
        <dbReference type="SAM" id="Coils"/>
    </source>
</evidence>
<comment type="caution">
    <text evidence="6">The sequence shown here is derived from an EMBL/GenBank/DDBJ whole genome shotgun (WGS) entry which is preliminary data.</text>
</comment>
<feature type="compositionally biased region" description="Basic and acidic residues" evidence="3">
    <location>
        <begin position="455"/>
        <end position="464"/>
    </location>
</feature>
<feature type="compositionally biased region" description="Low complexity" evidence="3">
    <location>
        <begin position="208"/>
        <end position="227"/>
    </location>
</feature>
<protein>
    <recommendedName>
        <fullName evidence="8">Reverse transcriptase domain-containing protein</fullName>
    </recommendedName>
</protein>
<gene>
    <name evidence="6" type="ORF">R1sor_012033</name>
</gene>
<dbReference type="InterPro" id="IPR001878">
    <property type="entry name" value="Znf_CCHC"/>
</dbReference>
<organism evidence="6 7">
    <name type="scientific">Riccia sorocarpa</name>
    <dbReference type="NCBI Taxonomy" id="122646"/>
    <lineage>
        <taxon>Eukaryota</taxon>
        <taxon>Viridiplantae</taxon>
        <taxon>Streptophyta</taxon>
        <taxon>Embryophyta</taxon>
        <taxon>Marchantiophyta</taxon>
        <taxon>Marchantiopsida</taxon>
        <taxon>Marchantiidae</taxon>
        <taxon>Marchantiales</taxon>
        <taxon>Ricciaceae</taxon>
        <taxon>Riccia</taxon>
    </lineage>
</organism>
<dbReference type="CDD" id="cd01650">
    <property type="entry name" value="RT_nLTR_like"/>
    <property type="match status" value="1"/>
</dbReference>
<dbReference type="SMART" id="SM00343">
    <property type="entry name" value="ZnF_C2HC"/>
    <property type="match status" value="1"/>
</dbReference>